<dbReference type="AlphaFoldDB" id="A0A1Q9LKW7"/>
<feature type="domain" description="DUF7711" evidence="1">
    <location>
        <begin position="2"/>
        <end position="186"/>
    </location>
</feature>
<reference evidence="2 3" key="1">
    <citation type="submission" date="2016-10" db="EMBL/GenBank/DDBJ databases">
        <title>The Draft Genome Sequence of Actinokineospora bangkokensis 44EHWT reveals the biosynthetic pathway of antifungal compounds Thailandins with unusual extender unit butylmalonyl-CoA.</title>
        <authorList>
            <person name="Greule A."/>
            <person name="Intra B."/>
            <person name="Flemming S."/>
            <person name="Rommel M.G."/>
            <person name="Panbangred W."/>
            <person name="Bechthold A."/>
        </authorList>
    </citation>
    <scope>NUCLEOTIDE SEQUENCE [LARGE SCALE GENOMIC DNA]</scope>
    <source>
        <strain evidence="2 3">44EHW</strain>
    </source>
</reference>
<organism evidence="2 3">
    <name type="scientific">Actinokineospora bangkokensis</name>
    <dbReference type="NCBI Taxonomy" id="1193682"/>
    <lineage>
        <taxon>Bacteria</taxon>
        <taxon>Bacillati</taxon>
        <taxon>Actinomycetota</taxon>
        <taxon>Actinomycetes</taxon>
        <taxon>Pseudonocardiales</taxon>
        <taxon>Pseudonocardiaceae</taxon>
        <taxon>Actinokineospora</taxon>
    </lineage>
</organism>
<proteinExistence type="predicted"/>
<protein>
    <recommendedName>
        <fullName evidence="1">DUF7711 domain-containing protein</fullName>
    </recommendedName>
</protein>
<name>A0A1Q9LKW7_9PSEU</name>
<gene>
    <name evidence="2" type="ORF">BJP25_21810</name>
</gene>
<accession>A0A1Q9LKW7</accession>
<evidence type="ECO:0000313" key="3">
    <source>
        <dbReference type="Proteomes" id="UP000186040"/>
    </source>
</evidence>
<sequence length="194" mass="21253">MQHVADLAGACADMDTRPAAIFPLRVVGLWVAGELLGPPRDVETALVALEVDVPEVPWLTEPKGAAHWGQAVRLPQLPLTVRWRSAHAPVWNHVLDRPVPVWTRAGGVDEGALAALRDGEGERVRPAERGDVAQRVAEELGISHRALSASTDEYRERRYKPGKLEPVADALWRAAEGYLDLVSAQAERSWSDQV</sequence>
<dbReference type="InterPro" id="IPR056128">
    <property type="entry name" value="DUF7711"/>
</dbReference>
<dbReference type="STRING" id="1193682.BJP25_21810"/>
<evidence type="ECO:0000259" key="1">
    <source>
        <dbReference type="Pfam" id="PF24821"/>
    </source>
</evidence>
<dbReference type="EMBL" id="MKQR01000016">
    <property type="protein sequence ID" value="OLR92668.1"/>
    <property type="molecule type" value="Genomic_DNA"/>
</dbReference>
<evidence type="ECO:0000313" key="2">
    <source>
        <dbReference type="EMBL" id="OLR92668.1"/>
    </source>
</evidence>
<keyword evidence="3" id="KW-1185">Reference proteome</keyword>
<comment type="caution">
    <text evidence="2">The sequence shown here is derived from an EMBL/GenBank/DDBJ whole genome shotgun (WGS) entry which is preliminary data.</text>
</comment>
<dbReference type="Proteomes" id="UP000186040">
    <property type="component" value="Unassembled WGS sequence"/>
</dbReference>
<dbReference type="Pfam" id="PF24821">
    <property type="entry name" value="DUF7711"/>
    <property type="match status" value="1"/>
</dbReference>